<accession>A0A1V0B6P0</accession>
<dbReference type="GO" id="GO:0046872">
    <property type="term" value="F:metal ion binding"/>
    <property type="evidence" value="ECO:0007669"/>
    <property type="project" value="UniProtKB-KW"/>
</dbReference>
<evidence type="ECO:0000256" key="4">
    <source>
        <dbReference type="ARBA" id="ARBA00023239"/>
    </source>
</evidence>
<gene>
    <name evidence="6" type="ORF">BVH74_12835</name>
</gene>
<dbReference type="KEGG" id="ppha:BVH74_12835"/>
<evidence type="ECO:0000256" key="3">
    <source>
        <dbReference type="ARBA" id="ARBA00022833"/>
    </source>
</evidence>
<dbReference type="Gene3D" id="3.90.1590.10">
    <property type="entry name" value="glutathione-dependent formaldehyde- activating enzyme (gfa)"/>
    <property type="match status" value="1"/>
</dbReference>
<dbReference type="SUPFAM" id="SSF51316">
    <property type="entry name" value="Mss4-like"/>
    <property type="match status" value="1"/>
</dbReference>
<dbReference type="InterPro" id="IPR011057">
    <property type="entry name" value="Mss4-like_sf"/>
</dbReference>
<evidence type="ECO:0000313" key="6">
    <source>
        <dbReference type="EMBL" id="AQZ95579.1"/>
    </source>
</evidence>
<dbReference type="GO" id="GO:0016846">
    <property type="term" value="F:carbon-sulfur lyase activity"/>
    <property type="evidence" value="ECO:0007669"/>
    <property type="project" value="InterPro"/>
</dbReference>
<evidence type="ECO:0000313" key="7">
    <source>
        <dbReference type="Proteomes" id="UP000243488"/>
    </source>
</evidence>
<evidence type="ECO:0000256" key="2">
    <source>
        <dbReference type="ARBA" id="ARBA00022723"/>
    </source>
</evidence>
<dbReference type="RefSeq" id="WP_080050447.1">
    <property type="nucleotide sequence ID" value="NZ_CP020100.1"/>
</dbReference>
<comment type="similarity">
    <text evidence="1">Belongs to the Gfa family.</text>
</comment>
<dbReference type="PROSITE" id="PS51891">
    <property type="entry name" value="CENP_V_GFA"/>
    <property type="match status" value="1"/>
</dbReference>
<protein>
    <submittedName>
        <fullName evidence="6">Glutathione-dependent formaldehyde-activating protein</fullName>
    </submittedName>
</protein>
<evidence type="ECO:0000256" key="1">
    <source>
        <dbReference type="ARBA" id="ARBA00005495"/>
    </source>
</evidence>
<dbReference type="PANTHER" id="PTHR33337">
    <property type="entry name" value="GFA DOMAIN-CONTAINING PROTEIN"/>
    <property type="match status" value="1"/>
</dbReference>
<proteinExistence type="inferred from homology"/>
<keyword evidence="7" id="KW-1185">Reference proteome</keyword>
<dbReference type="PANTHER" id="PTHR33337:SF40">
    <property type="entry name" value="CENP-V_GFA DOMAIN-CONTAINING PROTEIN-RELATED"/>
    <property type="match status" value="1"/>
</dbReference>
<name>A0A1V0B6P0_9GAMM</name>
<dbReference type="Proteomes" id="UP000243488">
    <property type="component" value="Chromosome"/>
</dbReference>
<dbReference type="EMBL" id="CP020100">
    <property type="protein sequence ID" value="AQZ95579.1"/>
    <property type="molecule type" value="Genomic_DNA"/>
</dbReference>
<reference evidence="6 7" key="1">
    <citation type="submission" date="2017-03" db="EMBL/GenBank/DDBJ databases">
        <title>Complete genome sequence of the novel DNRA strain Pseudomonas sp. S-6-2 isolated from Chinese polluted river sediment. Journal of Biotechnology.</title>
        <authorList>
            <person name="Li J."/>
            <person name="Xiang F."/>
            <person name="Wang L."/>
            <person name="Xi L."/>
            <person name="Liu J."/>
        </authorList>
    </citation>
    <scope>NUCLEOTIDE SEQUENCE [LARGE SCALE GENOMIC DNA]</scope>
    <source>
        <strain evidence="6 7">S-6-2</strain>
    </source>
</reference>
<keyword evidence="4" id="KW-0456">Lyase</keyword>
<keyword evidence="3" id="KW-0862">Zinc</keyword>
<dbReference type="STRING" id="1931241.BVH74_12835"/>
<sequence length="133" mass="14496">MRLTGSCLCGKVRYVINGPLSEASHCHCSMCRRQHGAAFSTYAKCNPEDFSWVSGRDLVKVYETASGAGWCFCLECGSTLAASDQGRITSVTLGSIEGDPGVRPQLHIFTGSKAPWHEITDNLPQFEAWPPGW</sequence>
<dbReference type="Pfam" id="PF04828">
    <property type="entry name" value="GFA"/>
    <property type="match status" value="1"/>
</dbReference>
<keyword evidence="2" id="KW-0479">Metal-binding</keyword>
<organism evidence="6 7">
    <name type="scientific">Halopseudomonas phragmitis</name>
    <dbReference type="NCBI Taxonomy" id="1931241"/>
    <lineage>
        <taxon>Bacteria</taxon>
        <taxon>Pseudomonadati</taxon>
        <taxon>Pseudomonadota</taxon>
        <taxon>Gammaproteobacteria</taxon>
        <taxon>Pseudomonadales</taxon>
        <taxon>Pseudomonadaceae</taxon>
        <taxon>Halopseudomonas</taxon>
    </lineage>
</organism>
<dbReference type="AlphaFoldDB" id="A0A1V0B6P0"/>
<dbReference type="InterPro" id="IPR006913">
    <property type="entry name" value="CENP-V/GFA"/>
</dbReference>
<feature type="domain" description="CENP-V/GFA" evidence="5">
    <location>
        <begin position="3"/>
        <end position="117"/>
    </location>
</feature>
<evidence type="ECO:0000259" key="5">
    <source>
        <dbReference type="PROSITE" id="PS51891"/>
    </source>
</evidence>